<sequence length="397" mass="45299">MRRTLEDLQKASDENLVDLEYADDAVLVLEEDKKAQVFLDELTKVIQSLVRVVWCRIIRNEAVRKRVFGCATGTSIEECVQHQKPCIPFAEDSAIFSAKFRVAAVEWWAALDLADGFSNKSCMYGSEASVLNSGVMLSTMMTATNENLPISMKKWTRYGVVSLHTQDVVVCSFGCFGRVEDDTGGTEPSARDGNTVSVVHNRRTIATPHYAPLQRTDDVTSIDGEKFDIKPTTTSEFVAASSLREMYERYYENSWVLSVLLVFQGEDRRVPFVWRRCKIWLPTNVNGIFVVVFYPDCPNERLEVKLDETIAYMTDMEWNLRITWTIEQLSTLSGLSTHGTQGIQQLMWSAVLYVAGVTLELDHRHIPLIINSIDRRKRRKLRLPLEMDFSLAFILKR</sequence>
<dbReference type="AlphaFoldDB" id="G7Y5G8"/>
<proteinExistence type="predicted"/>
<reference evidence="1" key="1">
    <citation type="journal article" date="2011" name="Genome Biol.">
        <title>The draft genome of the carcinogenic human liver fluke Clonorchis sinensis.</title>
        <authorList>
            <person name="Wang X."/>
            <person name="Chen W."/>
            <person name="Huang Y."/>
            <person name="Sun J."/>
            <person name="Men J."/>
            <person name="Liu H."/>
            <person name="Luo F."/>
            <person name="Guo L."/>
            <person name="Lv X."/>
            <person name="Deng C."/>
            <person name="Zhou C."/>
            <person name="Fan Y."/>
            <person name="Li X."/>
            <person name="Huang L."/>
            <person name="Hu Y."/>
            <person name="Liang C."/>
            <person name="Hu X."/>
            <person name="Xu J."/>
            <person name="Yu X."/>
        </authorList>
    </citation>
    <scope>NUCLEOTIDE SEQUENCE [LARGE SCALE GENOMIC DNA]</scope>
    <source>
        <strain evidence="1">Henan</strain>
    </source>
</reference>
<organism evidence="1 2">
    <name type="scientific">Clonorchis sinensis</name>
    <name type="common">Chinese liver fluke</name>
    <dbReference type="NCBI Taxonomy" id="79923"/>
    <lineage>
        <taxon>Eukaryota</taxon>
        <taxon>Metazoa</taxon>
        <taxon>Spiralia</taxon>
        <taxon>Lophotrochozoa</taxon>
        <taxon>Platyhelminthes</taxon>
        <taxon>Trematoda</taxon>
        <taxon>Digenea</taxon>
        <taxon>Opisthorchiida</taxon>
        <taxon>Opisthorchiata</taxon>
        <taxon>Opisthorchiidae</taxon>
        <taxon>Clonorchis</taxon>
    </lineage>
</organism>
<dbReference type="Proteomes" id="UP000008909">
    <property type="component" value="Unassembled WGS sequence"/>
</dbReference>
<dbReference type="EMBL" id="DF142875">
    <property type="protein sequence ID" value="GAA48204.1"/>
    <property type="molecule type" value="Genomic_DNA"/>
</dbReference>
<evidence type="ECO:0000313" key="1">
    <source>
        <dbReference type="EMBL" id="GAA48204.1"/>
    </source>
</evidence>
<reference key="2">
    <citation type="submission" date="2011-10" db="EMBL/GenBank/DDBJ databases">
        <title>The genome and transcriptome sequence of Clonorchis sinensis provide insights into the carcinogenic liver fluke.</title>
        <authorList>
            <person name="Wang X."/>
            <person name="Huang Y."/>
            <person name="Chen W."/>
            <person name="Liu H."/>
            <person name="Guo L."/>
            <person name="Chen Y."/>
            <person name="Luo F."/>
            <person name="Zhou W."/>
            <person name="Sun J."/>
            <person name="Mao Q."/>
            <person name="Liang P."/>
            <person name="Zhou C."/>
            <person name="Tian Y."/>
            <person name="Men J."/>
            <person name="Lv X."/>
            <person name="Huang L."/>
            <person name="Zhou J."/>
            <person name="Hu Y."/>
            <person name="Li R."/>
            <person name="Zhang F."/>
            <person name="Lei H."/>
            <person name="Li X."/>
            <person name="Hu X."/>
            <person name="Liang C."/>
            <person name="Xu J."/>
            <person name="Wu Z."/>
            <person name="Yu X."/>
        </authorList>
    </citation>
    <scope>NUCLEOTIDE SEQUENCE</scope>
    <source>
        <strain>Henan</strain>
    </source>
</reference>
<accession>G7Y5G8</accession>
<keyword evidence="2" id="KW-1185">Reference proteome</keyword>
<evidence type="ECO:0000313" key="2">
    <source>
        <dbReference type="Proteomes" id="UP000008909"/>
    </source>
</evidence>
<protein>
    <submittedName>
        <fullName evidence="1">Uncharacterized protein</fullName>
    </submittedName>
</protein>
<gene>
    <name evidence="1" type="ORF">CLF_101309</name>
</gene>
<name>G7Y5G8_CLOSI</name>